<evidence type="ECO:0008006" key="15">
    <source>
        <dbReference type="Google" id="ProtNLM"/>
    </source>
</evidence>
<dbReference type="SMART" id="SM00059">
    <property type="entry name" value="FN2"/>
    <property type="match status" value="1"/>
</dbReference>
<feature type="transmembrane region" description="Helical" evidence="9">
    <location>
        <begin position="1235"/>
        <end position="1255"/>
    </location>
</feature>
<dbReference type="Pfam" id="PF00059">
    <property type="entry name" value="Lectin_C"/>
    <property type="match status" value="7"/>
</dbReference>
<dbReference type="SUPFAM" id="SSF57440">
    <property type="entry name" value="Kringle-like"/>
    <property type="match status" value="1"/>
</dbReference>
<dbReference type="InterPro" id="IPR018378">
    <property type="entry name" value="C-type_lectin_CS"/>
</dbReference>
<evidence type="ECO:0000256" key="10">
    <source>
        <dbReference type="SAM" id="SignalP"/>
    </source>
</evidence>
<evidence type="ECO:0000256" key="6">
    <source>
        <dbReference type="ARBA" id="ARBA00023157"/>
    </source>
</evidence>
<evidence type="ECO:0000256" key="8">
    <source>
        <dbReference type="PROSITE-ProRule" id="PRU00479"/>
    </source>
</evidence>
<dbReference type="InterPro" id="IPR016186">
    <property type="entry name" value="C-type_lectin-like/link_sf"/>
</dbReference>
<keyword evidence="10" id="KW-0732">Signal</keyword>
<dbReference type="InterPro" id="IPR013806">
    <property type="entry name" value="Kringle-like"/>
</dbReference>
<evidence type="ECO:0000256" key="1">
    <source>
        <dbReference type="ARBA" id="ARBA00004167"/>
    </source>
</evidence>
<keyword evidence="3" id="KW-0677">Repeat</keyword>
<feature type="domain" description="Fibronectin type-II" evidence="12">
    <location>
        <begin position="149"/>
        <end position="196"/>
    </location>
</feature>
<evidence type="ECO:0000256" key="4">
    <source>
        <dbReference type="ARBA" id="ARBA00022989"/>
    </source>
</evidence>
<comment type="caution">
    <text evidence="8">Lacks conserved residue(s) required for the propagation of feature annotation.</text>
</comment>
<dbReference type="PROSITE" id="PS50231">
    <property type="entry name" value="RICIN_B_LECTIN"/>
    <property type="match status" value="1"/>
</dbReference>
<dbReference type="SUPFAM" id="SSF56436">
    <property type="entry name" value="C-type lectin-like"/>
    <property type="match status" value="8"/>
</dbReference>
<feature type="domain" description="C-type lectin" evidence="11">
    <location>
        <begin position="974"/>
        <end position="1075"/>
    </location>
</feature>
<protein>
    <recommendedName>
        <fullName evidence="15">Mannose receptor, C type 1b</fullName>
    </recommendedName>
</protein>
<keyword evidence="5 9" id="KW-0472">Membrane</keyword>
<dbReference type="Gene3D" id="2.80.10.50">
    <property type="match status" value="1"/>
</dbReference>
<feature type="domain" description="C-type lectin" evidence="11">
    <location>
        <begin position="633"/>
        <end position="742"/>
    </location>
</feature>
<feature type="domain" description="C-type lectin" evidence="11">
    <location>
        <begin position="758"/>
        <end position="867"/>
    </location>
</feature>
<reference evidence="13" key="3">
    <citation type="submission" date="2025-09" db="UniProtKB">
        <authorList>
            <consortium name="Ensembl"/>
        </authorList>
    </citation>
    <scope>IDENTIFICATION</scope>
</reference>
<dbReference type="GeneTree" id="ENSGT01050000244842"/>
<organism evidence="13 14">
    <name type="scientific">Astatotilapia calliptera</name>
    <name type="common">Eastern happy</name>
    <name type="synonym">Chromis callipterus</name>
    <dbReference type="NCBI Taxonomy" id="8154"/>
    <lineage>
        <taxon>Eukaryota</taxon>
        <taxon>Metazoa</taxon>
        <taxon>Chordata</taxon>
        <taxon>Craniata</taxon>
        <taxon>Vertebrata</taxon>
        <taxon>Euteleostomi</taxon>
        <taxon>Actinopterygii</taxon>
        <taxon>Neopterygii</taxon>
        <taxon>Teleostei</taxon>
        <taxon>Neoteleostei</taxon>
        <taxon>Acanthomorphata</taxon>
        <taxon>Ovalentaria</taxon>
        <taxon>Cichlomorphae</taxon>
        <taxon>Cichliformes</taxon>
        <taxon>Cichlidae</taxon>
        <taxon>African cichlids</taxon>
        <taxon>Pseudocrenilabrinae</taxon>
        <taxon>Haplochromini</taxon>
        <taxon>Astatotilapia</taxon>
    </lineage>
</organism>
<dbReference type="CDD" id="cd00062">
    <property type="entry name" value="FN2"/>
    <property type="match status" value="1"/>
</dbReference>
<keyword evidence="2 9" id="KW-0812">Transmembrane</keyword>
<dbReference type="InterPro" id="IPR016187">
    <property type="entry name" value="CTDL_fold"/>
</dbReference>
<feature type="domain" description="C-type lectin" evidence="11">
    <location>
        <begin position="207"/>
        <end position="323"/>
    </location>
</feature>
<dbReference type="InterPro" id="IPR050111">
    <property type="entry name" value="C-type_lectin/snaclec_domain"/>
</dbReference>
<comment type="subcellular location">
    <subcellularLocation>
        <location evidence="1">Membrane</location>
        <topology evidence="1">Single-pass membrane protein</topology>
    </subcellularLocation>
</comment>
<dbReference type="SMART" id="SM00034">
    <property type="entry name" value="CLECT"/>
    <property type="match status" value="7"/>
</dbReference>
<sequence>MRITSTAFVLLIQTFVCLASNDSQFQLINRATGFCLVKLNNHCNDIRWTSGDRLLVQNKNKCLGVQGKTVGSEVNLYDCDETSELQKWECMNETVIALKGQELYIDLTADNTAVLSNKVVPNSHLTISGTSSGACTRTYTELYTIEGNAAGRPCMFPFFYKSNWYSECTAFDSPGNRKWCAVETKYDHELWGYCPTNSKETWNKDPTTGASYQLNTQSALTWDQADASCKQQSASLLSISNPHEQAYISGANWGQEYKLWVGLSFQDLDYVWKWSNGNPYAYLNWDSGHPVSNPGYKCGIIDGAVQFSWQSSKCNKKLGYICYSEGPLDSGFCTAPWIPYNGHCFYLYRNETKKWSDAQKACGKEGGDLVSIRNVEDQSFIISQLGYASTDELWIGLNDRKRERLFVWSDHSPVSYTSWDSQEPTVTSEQEDCVLIRGENGNWADRVCDEKHGFICMKTSDSEPSGDEVKLNAGCKTGWKRHGSYCYFVGIETKTFHEANDDCKICNLTCVNISRVDNTFLVSLVGLRPEKHFWIGLSNLKNREYFIWTNNAYARYTHWNTHMPGHVQGCVAMATGHSAGLWDVLPCTNKEKYICKHLAEGAALTPAPPTTATPNCTDGWIKMQSRDGCPSLRKTWYEARDYCRAIGGDLVSIHSGADLLRTYNNIYNHWPNQYWIGLSAPDPDTGYVWSDRSPVNFQDWKDGEPNNKNNAELCVEVEPVYWDNILLWSDVPCEKYNNWICQIHAGKYNTTSDGWLEWNGAQYYINEKAMAMEDARTFCRQRHGDLVSINSEAERIFLWKQVGNGICKRFTKAMGKVWMDGSQVVFQRWDENQPEFKNFDENCAVMTHHNGFWHDSNCGLEYASFCKRSSSTPTNTTAAVPTVSPKGGCPPPWKKFNSKCYSIIFKNQNLTWQDAREKCKQKGGQLASITSRQVEGLFHFHFTQIYTSHPDSPEPTISTNYIKILNDSIKVIPQQMNWDKAAEYCKNDDALLASLRNEWMQAYVELMALNLKAPLWFGLHKVQINGSFRYVDGWHLIFSRWGTNEPRKDRSCVYMDVDGKWKTAHCNETLMSVCMKSTDVLPTESTIFPGVCPQDPEATIENKNYIWVPFRGYCYIFITEQTHWREASTTCVAHGGMLASIEDSSEQKFLEINLRTFQDGFTSFWIGLFKKQHKEEWLWVDRTAMGYTNWAEGQPFNMSFGSRTGEISTSDGTWKDIEIWNYRPYICKTPKGKVIFIYCSVFLFFLFIMLIQISCKTLTAYITQSYESKTDTSILVENAAEENTGDLISM</sequence>
<dbReference type="GO" id="GO:0016020">
    <property type="term" value="C:membrane"/>
    <property type="evidence" value="ECO:0007669"/>
    <property type="project" value="UniProtKB-SubCell"/>
</dbReference>
<name>A0AAX7UA08_ASTCA</name>
<dbReference type="SUPFAM" id="SSF50370">
    <property type="entry name" value="Ricin B-like lectins"/>
    <property type="match status" value="1"/>
</dbReference>
<reference evidence="13" key="2">
    <citation type="submission" date="2025-08" db="UniProtKB">
        <authorList>
            <consortium name="Ensembl"/>
        </authorList>
    </citation>
    <scope>IDENTIFICATION</scope>
</reference>
<keyword evidence="7" id="KW-0325">Glycoprotein</keyword>
<dbReference type="Ensembl" id="ENSACLT00000080438.1">
    <property type="protein sequence ID" value="ENSACLP00000065715.1"/>
    <property type="gene ID" value="ENSACLG00000012929.2"/>
</dbReference>
<dbReference type="Gene3D" id="3.10.100.10">
    <property type="entry name" value="Mannose-Binding Protein A, subunit A"/>
    <property type="match status" value="8"/>
</dbReference>
<evidence type="ECO:0000259" key="11">
    <source>
        <dbReference type="PROSITE" id="PS50041"/>
    </source>
</evidence>
<feature type="disulfide bond" evidence="8">
    <location>
        <begin position="154"/>
        <end position="180"/>
    </location>
</feature>
<dbReference type="Gene3D" id="2.10.10.10">
    <property type="entry name" value="Fibronectin, type II, collagen-binding"/>
    <property type="match status" value="1"/>
</dbReference>
<evidence type="ECO:0000256" key="3">
    <source>
        <dbReference type="ARBA" id="ARBA00022737"/>
    </source>
</evidence>
<dbReference type="PROSITE" id="PS51092">
    <property type="entry name" value="FN2_2"/>
    <property type="match status" value="1"/>
</dbReference>
<dbReference type="PANTHER" id="PTHR22803">
    <property type="entry name" value="MANNOSE, PHOSPHOLIPASE, LECTIN RECEPTOR RELATED"/>
    <property type="match status" value="1"/>
</dbReference>
<feature type="domain" description="C-type lectin" evidence="11">
    <location>
        <begin position="340"/>
        <end position="457"/>
    </location>
</feature>
<feature type="domain" description="C-type lectin" evidence="11">
    <location>
        <begin position="1110"/>
        <end position="1228"/>
    </location>
</feature>
<dbReference type="CDD" id="cd00037">
    <property type="entry name" value="CLECT"/>
    <property type="match status" value="7"/>
</dbReference>
<evidence type="ECO:0000256" key="5">
    <source>
        <dbReference type="ARBA" id="ARBA00023136"/>
    </source>
</evidence>
<dbReference type="InterPro" id="IPR001304">
    <property type="entry name" value="C-type_lectin-like"/>
</dbReference>
<keyword evidence="6 8" id="KW-1015">Disulfide bond</keyword>
<accession>A0AAX7UA08</accession>
<dbReference type="InterPro" id="IPR035992">
    <property type="entry name" value="Ricin_B-like_lectins"/>
</dbReference>
<dbReference type="InterPro" id="IPR036943">
    <property type="entry name" value="FN_type2_sf"/>
</dbReference>
<keyword evidence="4 9" id="KW-1133">Transmembrane helix</keyword>
<evidence type="ECO:0000313" key="14">
    <source>
        <dbReference type="Proteomes" id="UP000265100"/>
    </source>
</evidence>
<feature type="signal peptide" evidence="10">
    <location>
        <begin position="1"/>
        <end position="19"/>
    </location>
</feature>
<dbReference type="FunFam" id="3.10.100.10:FF:000025">
    <property type="entry name" value="Mannose receptor C-type 1"/>
    <property type="match status" value="1"/>
</dbReference>
<dbReference type="InterPro" id="IPR000562">
    <property type="entry name" value="FN_type2_dom"/>
</dbReference>
<dbReference type="PROSITE" id="PS00615">
    <property type="entry name" value="C_TYPE_LECTIN_1"/>
    <property type="match status" value="2"/>
</dbReference>
<dbReference type="PROSITE" id="PS50041">
    <property type="entry name" value="C_TYPE_LECTIN_2"/>
    <property type="match status" value="7"/>
</dbReference>
<evidence type="ECO:0000256" key="7">
    <source>
        <dbReference type="ARBA" id="ARBA00023180"/>
    </source>
</evidence>
<evidence type="ECO:0000259" key="12">
    <source>
        <dbReference type="PROSITE" id="PS51092"/>
    </source>
</evidence>
<reference evidence="13" key="1">
    <citation type="submission" date="2018-05" db="EMBL/GenBank/DDBJ databases">
        <authorList>
            <person name="Datahose"/>
        </authorList>
    </citation>
    <scope>NUCLEOTIDE SEQUENCE</scope>
</reference>
<proteinExistence type="predicted"/>
<feature type="chain" id="PRO_5044257878" description="Mannose receptor, C type 1b" evidence="10">
    <location>
        <begin position="20"/>
        <end position="1290"/>
    </location>
</feature>
<evidence type="ECO:0000256" key="9">
    <source>
        <dbReference type="SAM" id="Phobius"/>
    </source>
</evidence>
<evidence type="ECO:0000256" key="2">
    <source>
        <dbReference type="ARBA" id="ARBA00022692"/>
    </source>
</evidence>
<dbReference type="Pfam" id="PF00040">
    <property type="entry name" value="fn2"/>
    <property type="match status" value="1"/>
</dbReference>
<dbReference type="Proteomes" id="UP000265100">
    <property type="component" value="Chromosome 18"/>
</dbReference>
<evidence type="ECO:0000313" key="13">
    <source>
        <dbReference type="Ensembl" id="ENSACLP00000065715.1"/>
    </source>
</evidence>
<feature type="domain" description="C-type lectin" evidence="11">
    <location>
        <begin position="482"/>
        <end position="596"/>
    </location>
</feature>
<keyword evidence="14" id="KW-1185">Reference proteome</keyword>